<evidence type="ECO:0000313" key="1">
    <source>
        <dbReference type="EMBL" id="KAG9248881.1"/>
    </source>
</evidence>
<gene>
    <name evidence="1" type="ORF">BJ878DRAFT_486414</name>
</gene>
<comment type="caution">
    <text evidence="1">The sequence shown here is derived from an EMBL/GenBank/DDBJ whole genome shotgun (WGS) entry which is preliminary data.</text>
</comment>
<sequence>MMVSRSFLPKRLSILAIWSRSSACHRLKAHLGLLLSGESHQWGGPKGMTEFRDLEETVDGYVQEVLRQTKNALTHASGIGDPLTRSTR</sequence>
<name>A0A9P8CKS7_9HELO</name>
<evidence type="ECO:0000313" key="2">
    <source>
        <dbReference type="Proteomes" id="UP000887226"/>
    </source>
</evidence>
<reference evidence="1" key="1">
    <citation type="journal article" date="2021" name="IMA Fungus">
        <title>Genomic characterization of three marine fungi, including Emericellopsis atlantica sp. nov. with signatures of a generalist lifestyle and marine biomass degradation.</title>
        <authorList>
            <person name="Hagestad O.C."/>
            <person name="Hou L."/>
            <person name="Andersen J.H."/>
            <person name="Hansen E.H."/>
            <person name="Altermark B."/>
            <person name="Li C."/>
            <person name="Kuhnert E."/>
            <person name="Cox R.J."/>
            <person name="Crous P.W."/>
            <person name="Spatafora J.W."/>
            <person name="Lail K."/>
            <person name="Amirebrahimi M."/>
            <person name="Lipzen A."/>
            <person name="Pangilinan J."/>
            <person name="Andreopoulos W."/>
            <person name="Hayes R.D."/>
            <person name="Ng V."/>
            <person name="Grigoriev I.V."/>
            <person name="Jackson S.A."/>
            <person name="Sutton T.D.S."/>
            <person name="Dobson A.D.W."/>
            <person name="Rama T."/>
        </authorList>
    </citation>
    <scope>NUCLEOTIDE SEQUENCE</scope>
    <source>
        <strain evidence="1">TRa3180A</strain>
    </source>
</reference>
<protein>
    <submittedName>
        <fullName evidence="1">Uncharacterized protein</fullName>
    </submittedName>
</protein>
<keyword evidence="2" id="KW-1185">Reference proteome</keyword>
<dbReference type="EMBL" id="MU253742">
    <property type="protein sequence ID" value="KAG9248881.1"/>
    <property type="molecule type" value="Genomic_DNA"/>
</dbReference>
<proteinExistence type="predicted"/>
<dbReference type="Proteomes" id="UP000887226">
    <property type="component" value="Unassembled WGS sequence"/>
</dbReference>
<organism evidence="1 2">
    <name type="scientific">Calycina marina</name>
    <dbReference type="NCBI Taxonomy" id="1763456"/>
    <lineage>
        <taxon>Eukaryota</taxon>
        <taxon>Fungi</taxon>
        <taxon>Dikarya</taxon>
        <taxon>Ascomycota</taxon>
        <taxon>Pezizomycotina</taxon>
        <taxon>Leotiomycetes</taxon>
        <taxon>Helotiales</taxon>
        <taxon>Pezizellaceae</taxon>
        <taxon>Calycina</taxon>
    </lineage>
</organism>
<dbReference type="AlphaFoldDB" id="A0A9P8CKS7"/>
<accession>A0A9P8CKS7</accession>